<dbReference type="GO" id="GO:0035539">
    <property type="term" value="F:8-oxo-7,8-dihydrodeoxyguanosine triphosphate pyrophosphatase activity"/>
    <property type="evidence" value="ECO:0007669"/>
    <property type="project" value="UniProtKB-EC"/>
</dbReference>
<dbReference type="InterPro" id="IPR047127">
    <property type="entry name" value="MutT-like"/>
</dbReference>
<dbReference type="OrthoDB" id="9810648at2"/>
<dbReference type="PROSITE" id="PS51462">
    <property type="entry name" value="NUDIX"/>
    <property type="match status" value="1"/>
</dbReference>
<dbReference type="GO" id="GO:0006281">
    <property type="term" value="P:DNA repair"/>
    <property type="evidence" value="ECO:0007669"/>
    <property type="project" value="UniProtKB-KW"/>
</dbReference>
<keyword evidence="5" id="KW-0479">Metal-binding</keyword>
<accession>A0A1L8QTF6</accession>
<organism evidence="14 15">
    <name type="scientific">Enterococcus aquimarinus</name>
    <dbReference type="NCBI Taxonomy" id="328396"/>
    <lineage>
        <taxon>Bacteria</taxon>
        <taxon>Bacillati</taxon>
        <taxon>Bacillota</taxon>
        <taxon>Bacilli</taxon>
        <taxon>Lactobacillales</taxon>
        <taxon>Enterococcaceae</taxon>
        <taxon>Enterococcus</taxon>
    </lineage>
</organism>
<dbReference type="GO" id="GO:0044716">
    <property type="term" value="F:8-oxo-GDP phosphatase activity"/>
    <property type="evidence" value="ECO:0007669"/>
    <property type="project" value="TreeGrafter"/>
</dbReference>
<keyword evidence="8" id="KW-0460">Magnesium</keyword>
<dbReference type="InterPro" id="IPR020476">
    <property type="entry name" value="Nudix_hydrolase"/>
</dbReference>
<comment type="cofactor">
    <cofactor evidence="1">
        <name>Mg(2+)</name>
        <dbReference type="ChEBI" id="CHEBI:18420"/>
    </cofactor>
</comment>
<evidence type="ECO:0000256" key="8">
    <source>
        <dbReference type="ARBA" id="ARBA00022842"/>
    </source>
</evidence>
<dbReference type="InterPro" id="IPR015797">
    <property type="entry name" value="NUDIX_hydrolase-like_dom_sf"/>
</dbReference>
<keyword evidence="4" id="KW-0235">DNA replication</keyword>
<evidence type="ECO:0000256" key="7">
    <source>
        <dbReference type="ARBA" id="ARBA00022801"/>
    </source>
</evidence>
<feature type="domain" description="Nudix hydrolase" evidence="13">
    <location>
        <begin position="3"/>
        <end position="128"/>
    </location>
</feature>
<evidence type="ECO:0000256" key="6">
    <source>
        <dbReference type="ARBA" id="ARBA00022763"/>
    </source>
</evidence>
<dbReference type="GO" id="GO:0046872">
    <property type="term" value="F:metal ion binding"/>
    <property type="evidence" value="ECO:0007669"/>
    <property type="project" value="UniProtKB-KW"/>
</dbReference>
<keyword evidence="3" id="KW-0515">Mutator protein</keyword>
<comment type="similarity">
    <text evidence="2 12">Belongs to the Nudix hydrolase family.</text>
</comment>
<dbReference type="Pfam" id="PF00293">
    <property type="entry name" value="NUDIX"/>
    <property type="match status" value="1"/>
</dbReference>
<evidence type="ECO:0000256" key="9">
    <source>
        <dbReference type="ARBA" id="ARBA00023204"/>
    </source>
</evidence>
<dbReference type="STRING" id="328396.RU93_GL001967"/>
<evidence type="ECO:0000256" key="2">
    <source>
        <dbReference type="ARBA" id="ARBA00005582"/>
    </source>
</evidence>
<evidence type="ECO:0000256" key="4">
    <source>
        <dbReference type="ARBA" id="ARBA00022705"/>
    </source>
</evidence>
<dbReference type="AlphaFoldDB" id="A0A1L8QTF6"/>
<dbReference type="SUPFAM" id="SSF55811">
    <property type="entry name" value="Nudix"/>
    <property type="match status" value="1"/>
</dbReference>
<keyword evidence="7 12" id="KW-0378">Hydrolase</keyword>
<dbReference type="PANTHER" id="PTHR47707:SF1">
    <property type="entry name" value="NUDIX HYDROLASE FAMILY PROTEIN"/>
    <property type="match status" value="1"/>
</dbReference>
<protein>
    <recommendedName>
        <fullName evidence="11">8-oxo-dGTP diphosphatase</fullName>
        <ecNumber evidence="11">3.6.1.55</ecNumber>
    </recommendedName>
</protein>
<evidence type="ECO:0000256" key="1">
    <source>
        <dbReference type="ARBA" id="ARBA00001946"/>
    </source>
</evidence>
<dbReference type="PROSITE" id="PS00893">
    <property type="entry name" value="NUDIX_BOX"/>
    <property type="match status" value="1"/>
</dbReference>
<dbReference type="Proteomes" id="UP000182149">
    <property type="component" value="Unassembled WGS sequence"/>
</dbReference>
<name>A0A1L8QTF6_9ENTE</name>
<evidence type="ECO:0000256" key="5">
    <source>
        <dbReference type="ARBA" id="ARBA00022723"/>
    </source>
</evidence>
<dbReference type="InterPro" id="IPR000086">
    <property type="entry name" value="NUDIX_hydrolase_dom"/>
</dbReference>
<sequence>MKKEINVVGAIIIKDEKILCAQRGNTKALASLWEFPGGKIEEGETPREALERELVEELRIKVAVAKTYFEQTSYEYDFGQVNLTTFLCTLTNGTPQLTEHTAIQWLKPSELASLEWAPADIPAVEKLMKQMSQDVKR</sequence>
<keyword evidence="6" id="KW-0227">DNA damage</keyword>
<evidence type="ECO:0000313" key="15">
    <source>
        <dbReference type="Proteomes" id="UP000182149"/>
    </source>
</evidence>
<dbReference type="GO" id="GO:0006260">
    <property type="term" value="P:DNA replication"/>
    <property type="evidence" value="ECO:0007669"/>
    <property type="project" value="UniProtKB-KW"/>
</dbReference>
<keyword evidence="9" id="KW-0234">DNA repair</keyword>
<dbReference type="GO" id="GO:0008413">
    <property type="term" value="F:8-oxo-7,8-dihydroguanosine triphosphate pyrophosphatase activity"/>
    <property type="evidence" value="ECO:0007669"/>
    <property type="project" value="TreeGrafter"/>
</dbReference>
<dbReference type="EC" id="3.6.1.55" evidence="11"/>
<dbReference type="PANTHER" id="PTHR47707">
    <property type="entry name" value="8-OXO-DGTP DIPHOSPHATASE"/>
    <property type="match status" value="1"/>
</dbReference>
<dbReference type="CDD" id="cd03425">
    <property type="entry name" value="NUDIX_MutT_NudA_like"/>
    <property type="match status" value="1"/>
</dbReference>
<dbReference type="GO" id="GO:0044715">
    <property type="term" value="F:8-oxo-dGDP phosphatase activity"/>
    <property type="evidence" value="ECO:0007669"/>
    <property type="project" value="TreeGrafter"/>
</dbReference>
<proteinExistence type="inferred from homology"/>
<evidence type="ECO:0000259" key="13">
    <source>
        <dbReference type="PROSITE" id="PS51462"/>
    </source>
</evidence>
<evidence type="ECO:0000256" key="10">
    <source>
        <dbReference type="ARBA" id="ARBA00035861"/>
    </source>
</evidence>
<dbReference type="EMBL" id="JXKD01000006">
    <property type="protein sequence ID" value="OJG10754.1"/>
    <property type="molecule type" value="Genomic_DNA"/>
</dbReference>
<dbReference type="RefSeq" id="WP_071874673.1">
    <property type="nucleotide sequence ID" value="NZ_JBHSHF010000021.1"/>
</dbReference>
<dbReference type="PRINTS" id="PR00502">
    <property type="entry name" value="NUDIXFAMILY"/>
</dbReference>
<gene>
    <name evidence="14" type="ORF">RU93_GL001967</name>
</gene>
<evidence type="ECO:0000256" key="11">
    <source>
        <dbReference type="ARBA" id="ARBA00038905"/>
    </source>
</evidence>
<evidence type="ECO:0000256" key="12">
    <source>
        <dbReference type="RuleBase" id="RU003476"/>
    </source>
</evidence>
<evidence type="ECO:0000256" key="3">
    <source>
        <dbReference type="ARBA" id="ARBA00022457"/>
    </source>
</evidence>
<comment type="caution">
    <text evidence="14">The sequence shown here is derived from an EMBL/GenBank/DDBJ whole genome shotgun (WGS) entry which is preliminary data.</text>
</comment>
<comment type="catalytic activity">
    <reaction evidence="10">
        <text>8-oxo-dGTP + H2O = 8-oxo-dGMP + diphosphate + H(+)</text>
        <dbReference type="Rhea" id="RHEA:31575"/>
        <dbReference type="ChEBI" id="CHEBI:15377"/>
        <dbReference type="ChEBI" id="CHEBI:15378"/>
        <dbReference type="ChEBI" id="CHEBI:33019"/>
        <dbReference type="ChEBI" id="CHEBI:63224"/>
        <dbReference type="ChEBI" id="CHEBI:77896"/>
        <dbReference type="EC" id="3.6.1.55"/>
    </reaction>
</comment>
<dbReference type="Gene3D" id="3.90.79.10">
    <property type="entry name" value="Nucleoside Triphosphate Pyrophosphohydrolase"/>
    <property type="match status" value="1"/>
</dbReference>
<reference evidence="14 15" key="1">
    <citation type="submission" date="2014-12" db="EMBL/GenBank/DDBJ databases">
        <title>Draft genome sequences of 29 type strains of Enterococci.</title>
        <authorList>
            <person name="Zhong Z."/>
            <person name="Sun Z."/>
            <person name="Liu W."/>
            <person name="Zhang W."/>
            <person name="Zhang H."/>
        </authorList>
    </citation>
    <scope>NUCLEOTIDE SEQUENCE [LARGE SCALE GENOMIC DNA]</scope>
    <source>
        <strain evidence="14 15">DSM 17690</strain>
    </source>
</reference>
<evidence type="ECO:0000313" key="14">
    <source>
        <dbReference type="EMBL" id="OJG10754.1"/>
    </source>
</evidence>
<keyword evidence="15" id="KW-1185">Reference proteome</keyword>
<dbReference type="InterPro" id="IPR020084">
    <property type="entry name" value="NUDIX_hydrolase_CS"/>
</dbReference>